<reference evidence="3 4" key="1">
    <citation type="submission" date="2018-11" db="EMBL/GenBank/DDBJ databases">
        <authorList>
            <consortium name="Pathogen Informatics"/>
        </authorList>
    </citation>
    <scope>NUCLEOTIDE SEQUENCE [LARGE SCALE GENOMIC DNA]</scope>
</reference>
<feature type="transmembrane region" description="Helical" evidence="2">
    <location>
        <begin position="112"/>
        <end position="134"/>
    </location>
</feature>
<evidence type="ECO:0000256" key="2">
    <source>
        <dbReference type="SAM" id="Phobius"/>
    </source>
</evidence>
<accession>A0A3P7K016</accession>
<organism evidence="3 4">
    <name type="scientific">Strongylus vulgaris</name>
    <name type="common">Blood worm</name>
    <dbReference type="NCBI Taxonomy" id="40348"/>
    <lineage>
        <taxon>Eukaryota</taxon>
        <taxon>Metazoa</taxon>
        <taxon>Ecdysozoa</taxon>
        <taxon>Nematoda</taxon>
        <taxon>Chromadorea</taxon>
        <taxon>Rhabditida</taxon>
        <taxon>Rhabditina</taxon>
        <taxon>Rhabditomorpha</taxon>
        <taxon>Strongyloidea</taxon>
        <taxon>Strongylidae</taxon>
        <taxon>Strongylus</taxon>
    </lineage>
</organism>
<feature type="compositionally biased region" description="Low complexity" evidence="1">
    <location>
        <begin position="11"/>
        <end position="22"/>
    </location>
</feature>
<dbReference type="AlphaFoldDB" id="A0A3P7K016"/>
<feature type="region of interest" description="Disordered" evidence="1">
    <location>
        <begin position="1"/>
        <end position="36"/>
    </location>
</feature>
<dbReference type="EMBL" id="UYYB01114928">
    <property type="protein sequence ID" value="VDM81867.1"/>
    <property type="molecule type" value="Genomic_DNA"/>
</dbReference>
<keyword evidence="2" id="KW-0812">Transmembrane</keyword>
<name>A0A3P7K016_STRVU</name>
<dbReference type="OrthoDB" id="29661at2759"/>
<keyword evidence="2" id="KW-1133">Transmembrane helix</keyword>
<evidence type="ECO:0000256" key="1">
    <source>
        <dbReference type="SAM" id="MobiDB-lite"/>
    </source>
</evidence>
<keyword evidence="4" id="KW-1185">Reference proteome</keyword>
<evidence type="ECO:0000313" key="4">
    <source>
        <dbReference type="Proteomes" id="UP000270094"/>
    </source>
</evidence>
<protein>
    <submittedName>
        <fullName evidence="3">Uncharacterized protein</fullName>
    </submittedName>
</protein>
<dbReference type="Proteomes" id="UP000270094">
    <property type="component" value="Unassembled WGS sequence"/>
</dbReference>
<proteinExistence type="predicted"/>
<keyword evidence="2" id="KW-0472">Membrane</keyword>
<feature type="transmembrane region" description="Helical" evidence="2">
    <location>
        <begin position="83"/>
        <end position="106"/>
    </location>
</feature>
<sequence length="136" mass="15813">MNIPEDLYGVSRKSSMSLSRRSYAGADEIDEDDSERERNEIYAQIGQTNFFTYSLSALNLLPQHRPSGFPELKLNFSDIMSELFSVHLPVWGCVASFYIVLLELFGVHFGKFFITLYYFIISPQALYDFFFCFARR</sequence>
<evidence type="ECO:0000313" key="3">
    <source>
        <dbReference type="EMBL" id="VDM81867.1"/>
    </source>
</evidence>
<gene>
    <name evidence="3" type="ORF">SVUK_LOCUS16865</name>
</gene>